<dbReference type="EMBL" id="CP000554">
    <property type="protein sequence ID" value="ABM77652.1"/>
    <property type="molecule type" value="Genomic_DNA"/>
</dbReference>
<dbReference type="AlphaFoldDB" id="A2C842"/>
<accession>A2C842</accession>
<gene>
    <name evidence="2" type="ordered locus">P9303_09011</name>
</gene>
<name>A2C842_PROM3</name>
<feature type="region of interest" description="Disordered" evidence="1">
    <location>
        <begin position="143"/>
        <end position="165"/>
    </location>
</feature>
<proteinExistence type="predicted"/>
<sequence length="251" mass="28907">MTINYHNALANIDTNHLTDKGASQVQNYTEFIRPRYESIKSGELTKEEVARYWIENSKHYTDGAKKLLENVNDALGISKSYLSQLNTVDKFLNTKYLGKDNLGIPAYVLEHPVSVRYYLCKMQHQELWDKFLTGEHFTKREAQSKVYPGKQLPTPSSEETQTEFQKKQGKCDELIGDERYQYIRDRASAETFITATTNSSIAACMEKVSRLSVCDEKRQKQLRHLIKLCNEALEKPQYFQPYSLTGGSKPV</sequence>
<dbReference type="RefSeq" id="WP_011825559.1">
    <property type="nucleotide sequence ID" value="NC_008820.1"/>
</dbReference>
<evidence type="ECO:0000313" key="3">
    <source>
        <dbReference type="Proteomes" id="UP000002274"/>
    </source>
</evidence>
<reference evidence="2 3" key="1">
    <citation type="journal article" date="2007" name="PLoS Genet.">
        <title>Patterns and implications of gene gain and loss in the evolution of Prochlorococcus.</title>
        <authorList>
            <person name="Kettler G.C."/>
            <person name="Martiny A.C."/>
            <person name="Huang K."/>
            <person name="Zucker J."/>
            <person name="Coleman M.L."/>
            <person name="Rodrigue S."/>
            <person name="Chen F."/>
            <person name="Lapidus A."/>
            <person name="Ferriera S."/>
            <person name="Johnson J."/>
            <person name="Steglich C."/>
            <person name="Church G.M."/>
            <person name="Richardson P."/>
            <person name="Chisholm S.W."/>
        </authorList>
    </citation>
    <scope>NUCLEOTIDE SEQUENCE [LARGE SCALE GENOMIC DNA]</scope>
    <source>
        <strain evidence="2 3">MIT 9303</strain>
    </source>
</reference>
<dbReference type="HOGENOM" id="CLU_1106378_0_0_3"/>
<dbReference type="KEGG" id="pmf:P9303_09011"/>
<organism evidence="2 3">
    <name type="scientific">Prochlorococcus marinus (strain MIT 9303)</name>
    <dbReference type="NCBI Taxonomy" id="59922"/>
    <lineage>
        <taxon>Bacteria</taxon>
        <taxon>Bacillati</taxon>
        <taxon>Cyanobacteriota</taxon>
        <taxon>Cyanophyceae</taxon>
        <taxon>Synechococcales</taxon>
        <taxon>Prochlorococcaceae</taxon>
        <taxon>Prochlorococcus</taxon>
    </lineage>
</organism>
<evidence type="ECO:0000256" key="1">
    <source>
        <dbReference type="SAM" id="MobiDB-lite"/>
    </source>
</evidence>
<feature type="compositionally biased region" description="Polar residues" evidence="1">
    <location>
        <begin position="153"/>
        <end position="163"/>
    </location>
</feature>
<dbReference type="BioCyc" id="PMAR59922:G1G80-814-MONOMER"/>
<evidence type="ECO:0000313" key="2">
    <source>
        <dbReference type="EMBL" id="ABM77652.1"/>
    </source>
</evidence>
<dbReference type="Proteomes" id="UP000002274">
    <property type="component" value="Chromosome"/>
</dbReference>
<protein>
    <submittedName>
        <fullName evidence="2">Uncharacterized protein</fullName>
    </submittedName>
</protein>